<proteinExistence type="predicted"/>
<protein>
    <submittedName>
        <fullName evidence="1">Peroxide stress protein YaaA</fullName>
    </submittedName>
</protein>
<dbReference type="PANTHER" id="PTHR30283:SF4">
    <property type="entry name" value="PEROXIDE STRESS RESISTANCE PROTEIN YAAA"/>
    <property type="match status" value="1"/>
</dbReference>
<organism evidence="1 2">
    <name type="scientific">Helicobacter jaachi</name>
    <dbReference type="NCBI Taxonomy" id="1677920"/>
    <lineage>
        <taxon>Bacteria</taxon>
        <taxon>Pseudomonadati</taxon>
        <taxon>Campylobacterota</taxon>
        <taxon>Epsilonproteobacteria</taxon>
        <taxon>Campylobacterales</taxon>
        <taxon>Helicobacteraceae</taxon>
        <taxon>Helicobacter</taxon>
    </lineage>
</organism>
<dbReference type="GO" id="GO:0005829">
    <property type="term" value="C:cytosol"/>
    <property type="evidence" value="ECO:0007669"/>
    <property type="project" value="TreeGrafter"/>
</dbReference>
<sequence length="279" mass="31242">MKILFSPSEGKAIPHKTIPKNGKIPQNATNSALKYRLDSINSTPASQTSFQAALYEGLFLEHSAIQDAIKAYAAFLQSASEGEISALFGSKRINLDELNIAQNLLNAPNIESIRLYNGVGYKALDFASLDSKAQKYLYKHLCIFSNLFGVVRADWALPYYNVHQGKGRGAFELKALYRALKPALDVFFAHSDVLDLRAEAYIKAYMPKSCAHYTQVNFLKNGKKVSHYAKYYRGLYARAVAQNHITSTKMLIDFTPTFLSLKDVTHAQNTTILTYEARH</sequence>
<name>A0A4U8TA14_9HELI</name>
<dbReference type="Pfam" id="PF03883">
    <property type="entry name" value="H2O2_YaaD"/>
    <property type="match status" value="1"/>
</dbReference>
<reference evidence="1 2" key="1">
    <citation type="journal article" date="2014" name="Genome Announc.">
        <title>Draft genome sequences of eight enterohepatic helicobacter species isolated from both laboratory and wild rodents.</title>
        <authorList>
            <person name="Sheh A."/>
            <person name="Shen Z."/>
            <person name="Fox J.G."/>
        </authorList>
    </citation>
    <scope>NUCLEOTIDE SEQUENCE [LARGE SCALE GENOMIC DNA]</scope>
    <source>
        <strain evidence="1 2">MIT 09-6949</strain>
    </source>
</reference>
<keyword evidence="2" id="KW-1185">Reference proteome</keyword>
<dbReference type="AlphaFoldDB" id="A0A4U8TA14"/>
<comment type="caution">
    <text evidence="1">The sequence shown here is derived from an EMBL/GenBank/DDBJ whole genome shotgun (WGS) entry which is preliminary data.</text>
</comment>
<accession>A0A4U8TA14</accession>
<dbReference type="EMBL" id="JRPR02000003">
    <property type="protein sequence ID" value="TLD96504.1"/>
    <property type="molecule type" value="Genomic_DNA"/>
</dbReference>
<dbReference type="PANTHER" id="PTHR30283">
    <property type="entry name" value="PEROXIDE STRESS RESPONSE PROTEIN YAAA"/>
    <property type="match status" value="1"/>
</dbReference>
<evidence type="ECO:0000313" key="1">
    <source>
        <dbReference type="EMBL" id="TLD96504.1"/>
    </source>
</evidence>
<dbReference type="OrthoDB" id="3210767at2"/>
<gene>
    <name evidence="1" type="primary">yaaA</name>
    <name evidence="1" type="ORF">LS71_005405</name>
</gene>
<dbReference type="Proteomes" id="UP000029733">
    <property type="component" value="Unassembled WGS sequence"/>
</dbReference>
<evidence type="ECO:0000313" key="2">
    <source>
        <dbReference type="Proteomes" id="UP000029733"/>
    </source>
</evidence>
<dbReference type="InterPro" id="IPR005583">
    <property type="entry name" value="YaaA"/>
</dbReference>
<dbReference type="RefSeq" id="WP_052057919.1">
    <property type="nucleotide sequence ID" value="NZ_JRPR02000003.1"/>
</dbReference>
<dbReference type="GO" id="GO:0033194">
    <property type="term" value="P:response to hydroperoxide"/>
    <property type="evidence" value="ECO:0007669"/>
    <property type="project" value="TreeGrafter"/>
</dbReference>